<dbReference type="AlphaFoldDB" id="A0A0U1NUA3"/>
<organism evidence="3 4">
    <name type="scientific">Neobacillus massiliamazoniensis</name>
    <dbReference type="NCBI Taxonomy" id="1499688"/>
    <lineage>
        <taxon>Bacteria</taxon>
        <taxon>Bacillati</taxon>
        <taxon>Bacillota</taxon>
        <taxon>Bacilli</taxon>
        <taxon>Bacillales</taxon>
        <taxon>Bacillaceae</taxon>
        <taxon>Neobacillus</taxon>
    </lineage>
</organism>
<feature type="transmembrane region" description="Helical" evidence="1">
    <location>
        <begin position="12"/>
        <end position="32"/>
    </location>
</feature>
<evidence type="ECO:0000259" key="2">
    <source>
        <dbReference type="Pfam" id="PF25842"/>
    </source>
</evidence>
<proteinExistence type="predicted"/>
<keyword evidence="1" id="KW-1133">Transmembrane helix</keyword>
<dbReference type="STRING" id="1499688.BN000_01462"/>
<dbReference type="Proteomes" id="UP000199087">
    <property type="component" value="Unassembled WGS sequence"/>
</dbReference>
<evidence type="ECO:0000313" key="4">
    <source>
        <dbReference type="Proteomes" id="UP000199087"/>
    </source>
</evidence>
<sequence length="183" mass="19903">MEPFSIPLETIYLYGLIIAGIFTVLYVLFADVFHFHGAGDGLHFLNPVLIFAFITVLSACGYLLERLTSLHHLLIFGIGAVAAFIIVSLLNVFVLVPVSSAEESLVYKESDLKGRIGKVITAVPEDGFGEVMIDSKSGRIAKPASSFDKVAIPNGTDVLVVDVKNGVLQVVERNELEKYFSRG</sequence>
<evidence type="ECO:0000313" key="3">
    <source>
        <dbReference type="EMBL" id="CRK81555.1"/>
    </source>
</evidence>
<feature type="transmembrane region" description="Helical" evidence="1">
    <location>
        <begin position="44"/>
        <end position="64"/>
    </location>
</feature>
<feature type="domain" description="Membrane protein NfeD2 N-terminal transmembrane" evidence="2">
    <location>
        <begin position="7"/>
        <end position="103"/>
    </location>
</feature>
<protein>
    <submittedName>
        <fullName evidence="3">Membrane integrity integral inner membrane protein</fullName>
    </submittedName>
</protein>
<reference evidence="4" key="1">
    <citation type="submission" date="2015-05" db="EMBL/GenBank/DDBJ databases">
        <authorList>
            <person name="Urmite Genomes"/>
        </authorList>
    </citation>
    <scope>NUCLEOTIDE SEQUENCE [LARGE SCALE GENOMIC DNA]</scope>
    <source>
        <strain evidence="4">LF1</strain>
    </source>
</reference>
<keyword evidence="1" id="KW-0812">Transmembrane</keyword>
<dbReference type="Gene3D" id="2.40.50.140">
    <property type="entry name" value="Nucleic acid-binding proteins"/>
    <property type="match status" value="1"/>
</dbReference>
<keyword evidence="4" id="KW-1185">Reference proteome</keyword>
<dbReference type="EMBL" id="CVRB01000001">
    <property type="protein sequence ID" value="CRK81555.1"/>
    <property type="molecule type" value="Genomic_DNA"/>
</dbReference>
<keyword evidence="1" id="KW-0472">Membrane</keyword>
<dbReference type="InterPro" id="IPR012340">
    <property type="entry name" value="NA-bd_OB-fold"/>
</dbReference>
<dbReference type="Pfam" id="PF25842">
    <property type="entry name" value="NfeD_TM"/>
    <property type="match status" value="1"/>
</dbReference>
<gene>
    <name evidence="3" type="ORF">BN000_01462</name>
</gene>
<accession>A0A0U1NUA3</accession>
<evidence type="ECO:0000256" key="1">
    <source>
        <dbReference type="SAM" id="Phobius"/>
    </source>
</evidence>
<name>A0A0U1NUA3_9BACI</name>
<feature type="transmembrane region" description="Helical" evidence="1">
    <location>
        <begin position="70"/>
        <end position="98"/>
    </location>
</feature>
<dbReference type="RefSeq" id="WP_176699680.1">
    <property type="nucleotide sequence ID" value="NZ_CVRB01000001.1"/>
</dbReference>
<dbReference type="InterPro" id="IPR058653">
    <property type="entry name" value="NfeD2_TM"/>
</dbReference>